<dbReference type="CDD" id="cd00431">
    <property type="entry name" value="cysteine_hydrolases"/>
    <property type="match status" value="1"/>
</dbReference>
<sequence length="200" mass="21337">MLGDELNNNAFELTDLDKGRVAVLVIDVLGDPAALPSPLREQMTPVVDNAARICDAARAAGVPVVFTNDAHIPGLDRELELWGAHGLAGTPAAQPSPQLACSDADYVVPKRRYSGFFQTGLRLLLDELGVDTLLCVGMDTNICVRHTVADAYFNNFRIVVAGDATLTFLVGDQDEGLAYMETCYAAKVVPTADAVAFLEA</sequence>
<dbReference type="OrthoDB" id="9814140at2"/>
<evidence type="ECO:0000313" key="4">
    <source>
        <dbReference type="EMBL" id="RNM41274.1"/>
    </source>
</evidence>
<dbReference type="InterPro" id="IPR036380">
    <property type="entry name" value="Isochorismatase-like_sf"/>
</dbReference>
<proteinExistence type="predicted"/>
<dbReference type="EMBL" id="QICC01000042">
    <property type="protein sequence ID" value="RNM41274.1"/>
    <property type="molecule type" value="Genomic_DNA"/>
</dbReference>
<dbReference type="RefSeq" id="WP_114547408.1">
    <property type="nucleotide sequence ID" value="NZ_CALJMG010000082.1"/>
</dbReference>
<dbReference type="InterPro" id="IPR000868">
    <property type="entry name" value="Isochorismatase-like_dom"/>
</dbReference>
<reference evidence="4" key="3">
    <citation type="journal article" date="2019" name="Microbiol. Resour. Announc.">
        <title>Draft Genome Sequences of Type Strains of Gordonibacter faecihominis, Paraeggerthella hongkongensis, Parvibacter caecicola,Slackia equolifaciens, Slackia faecicanis, and Slackia isoflavoniconvertens.</title>
        <authorList>
            <person name="Danylec N."/>
            <person name="Stoll D.A."/>
            <person name="Dotsch A."/>
            <person name="Huch M."/>
        </authorList>
    </citation>
    <scope>NUCLEOTIDE SEQUENCE</scope>
    <source>
        <strain evidence="4">DSM 16107</strain>
    </source>
</reference>
<accession>A0A3N0IW93</accession>
<dbReference type="PANTHER" id="PTHR43540:SF6">
    <property type="entry name" value="ISOCHORISMATASE-LIKE DOMAIN-CONTAINING PROTEIN"/>
    <property type="match status" value="1"/>
</dbReference>
<comment type="caution">
    <text evidence="4">The sequence shown here is derived from an EMBL/GenBank/DDBJ whole genome shotgun (WGS) entry which is preliminary data.</text>
</comment>
<keyword evidence="5" id="KW-1185">Reference proteome</keyword>
<dbReference type="EMBL" id="PPTT01000030">
    <property type="protein sequence ID" value="RDB66680.1"/>
    <property type="molecule type" value="Genomic_DNA"/>
</dbReference>
<name>A0A3N0IW93_9ACTN</name>
<keyword evidence="1 4" id="KW-0378">Hydrolase</keyword>
<gene>
    <name evidence="3" type="ORF">C1876_14350</name>
    <name evidence="4" type="ORF">DMP09_10355</name>
</gene>
<dbReference type="InterPro" id="IPR050272">
    <property type="entry name" value="Isochorismatase-like_hydrls"/>
</dbReference>
<feature type="domain" description="Isochorismatase-like" evidence="2">
    <location>
        <begin position="22"/>
        <end position="188"/>
    </location>
</feature>
<evidence type="ECO:0000313" key="3">
    <source>
        <dbReference type="EMBL" id="RDB66680.1"/>
    </source>
</evidence>
<dbReference type="PANTHER" id="PTHR43540">
    <property type="entry name" value="PEROXYUREIDOACRYLATE/UREIDOACRYLATE AMIDOHYDROLASE-RELATED"/>
    <property type="match status" value="1"/>
</dbReference>
<dbReference type="Gene3D" id="3.40.50.850">
    <property type="entry name" value="Isochorismatase-like"/>
    <property type="match status" value="1"/>
</dbReference>
<organism evidence="4 6">
    <name type="scientific">Eggerthella sinensis</name>
    <dbReference type="NCBI Taxonomy" id="242230"/>
    <lineage>
        <taxon>Bacteria</taxon>
        <taxon>Bacillati</taxon>
        <taxon>Actinomycetota</taxon>
        <taxon>Coriobacteriia</taxon>
        <taxon>Eggerthellales</taxon>
        <taxon>Eggerthellaceae</taxon>
        <taxon>Eggerthella</taxon>
    </lineage>
</organism>
<evidence type="ECO:0000259" key="2">
    <source>
        <dbReference type="Pfam" id="PF00857"/>
    </source>
</evidence>
<dbReference type="GO" id="GO:0016787">
    <property type="term" value="F:hydrolase activity"/>
    <property type="evidence" value="ECO:0007669"/>
    <property type="project" value="UniProtKB-KW"/>
</dbReference>
<reference evidence="3 5" key="1">
    <citation type="journal article" date="2018" name="Elife">
        <title>Discovery and characterization of a prevalent human gut bacterial enzyme sufficient for the inactivation of a family of plant toxins.</title>
        <authorList>
            <person name="Koppel N."/>
            <person name="Bisanz J.E."/>
            <person name="Pandelia M.E."/>
            <person name="Turnbaugh P.J."/>
            <person name="Balskus E.P."/>
        </authorList>
    </citation>
    <scope>NUCLEOTIDE SEQUENCE [LARGE SCALE GENOMIC DNA]</scope>
    <source>
        <strain evidence="3 5">DSM 16107</strain>
    </source>
</reference>
<dbReference type="AlphaFoldDB" id="A0A3N0IW93"/>
<evidence type="ECO:0000256" key="1">
    <source>
        <dbReference type="ARBA" id="ARBA00022801"/>
    </source>
</evidence>
<dbReference type="SUPFAM" id="SSF52499">
    <property type="entry name" value="Isochorismatase-like hydrolases"/>
    <property type="match status" value="1"/>
</dbReference>
<reference evidence="6" key="2">
    <citation type="submission" date="2018-05" db="EMBL/GenBank/DDBJ databases">
        <title>Genome Sequencing of selected type strains of the family Eggerthellaceae.</title>
        <authorList>
            <person name="Danylec N."/>
            <person name="Stoll D.A."/>
            <person name="Doetsch A."/>
            <person name="Huch M."/>
        </authorList>
    </citation>
    <scope>NUCLEOTIDE SEQUENCE [LARGE SCALE GENOMIC DNA]</scope>
    <source>
        <strain evidence="6">DSM 16107</strain>
    </source>
</reference>
<evidence type="ECO:0000313" key="5">
    <source>
        <dbReference type="Proteomes" id="UP000253817"/>
    </source>
</evidence>
<dbReference type="Pfam" id="PF00857">
    <property type="entry name" value="Isochorismatase"/>
    <property type="match status" value="1"/>
</dbReference>
<evidence type="ECO:0000313" key="6">
    <source>
        <dbReference type="Proteomes" id="UP000270112"/>
    </source>
</evidence>
<dbReference type="Proteomes" id="UP000270112">
    <property type="component" value="Unassembled WGS sequence"/>
</dbReference>
<dbReference type="Proteomes" id="UP000253817">
    <property type="component" value="Unassembled WGS sequence"/>
</dbReference>
<protein>
    <submittedName>
        <fullName evidence="4">Cysteine hydrolase</fullName>
    </submittedName>
</protein>